<feature type="domain" description="Thioredoxin" evidence="3">
    <location>
        <begin position="32"/>
        <end position="187"/>
    </location>
</feature>
<evidence type="ECO:0000256" key="2">
    <source>
        <dbReference type="SAM" id="MobiDB-lite"/>
    </source>
</evidence>
<evidence type="ECO:0000259" key="3">
    <source>
        <dbReference type="PROSITE" id="PS51352"/>
    </source>
</evidence>
<evidence type="ECO:0000256" key="1">
    <source>
        <dbReference type="ARBA" id="ARBA00023157"/>
    </source>
</evidence>
<dbReference type="InterPro" id="IPR013766">
    <property type="entry name" value="Thioredoxin_domain"/>
</dbReference>
<protein>
    <recommendedName>
        <fullName evidence="3">Thioredoxin domain-containing protein</fullName>
    </recommendedName>
</protein>
<dbReference type="PANTHER" id="PTHR46115">
    <property type="entry name" value="THIOREDOXIN-LIKE PROTEIN 1"/>
    <property type="match status" value="1"/>
</dbReference>
<gene>
    <name evidence="4" type="ORF">HAND00432_LOCUS4521</name>
</gene>
<dbReference type="Gene3D" id="3.40.30.10">
    <property type="entry name" value="Glutaredoxin"/>
    <property type="match status" value="1"/>
</dbReference>
<dbReference type="FunFam" id="3.40.30.10:FF:000245">
    <property type="entry name" value="Thioredoxin"/>
    <property type="match status" value="1"/>
</dbReference>
<dbReference type="CDD" id="cd02947">
    <property type="entry name" value="TRX_family"/>
    <property type="match status" value="1"/>
</dbReference>
<accession>A0A6U4MX38</accession>
<name>A0A6U4MX38_HEMAN</name>
<dbReference type="SUPFAM" id="SSF52833">
    <property type="entry name" value="Thioredoxin-like"/>
    <property type="match status" value="1"/>
</dbReference>
<dbReference type="Pfam" id="PF00085">
    <property type="entry name" value="Thioredoxin"/>
    <property type="match status" value="1"/>
</dbReference>
<proteinExistence type="predicted"/>
<organism evidence="4">
    <name type="scientific">Hemiselmis andersenii</name>
    <name type="common">Cryptophyte alga</name>
    <dbReference type="NCBI Taxonomy" id="464988"/>
    <lineage>
        <taxon>Eukaryota</taxon>
        <taxon>Cryptophyceae</taxon>
        <taxon>Cryptomonadales</taxon>
        <taxon>Hemiselmidaceae</taxon>
        <taxon>Hemiselmis</taxon>
    </lineage>
</organism>
<sequence length="187" mass="20829">MIICLGPICFPIWQLFPVLLIVLAKAKSIWYWMLGKPMPVEEGKMDKATMDKKIDAASKSTKRRASQAGGETVRRRKKEGVTAVKSMEEWNTLLEDSEDNGVPVVVDFTATWCKPCQKIAPLFKELSDSHPKALFVSVDVDECDDVSGKCGVKGMPTFQVYRGYDRVGQMVGALEDDLKALVTKHCN</sequence>
<dbReference type="AlphaFoldDB" id="A0A6U4MX38"/>
<feature type="region of interest" description="Disordered" evidence="2">
    <location>
        <begin position="56"/>
        <end position="78"/>
    </location>
</feature>
<dbReference type="InterPro" id="IPR036249">
    <property type="entry name" value="Thioredoxin-like_sf"/>
</dbReference>
<reference evidence="4" key="1">
    <citation type="submission" date="2021-01" db="EMBL/GenBank/DDBJ databases">
        <authorList>
            <person name="Corre E."/>
            <person name="Pelletier E."/>
            <person name="Niang G."/>
            <person name="Scheremetjew M."/>
            <person name="Finn R."/>
            <person name="Kale V."/>
            <person name="Holt S."/>
            <person name="Cochrane G."/>
            <person name="Meng A."/>
            <person name="Brown T."/>
            <person name="Cohen L."/>
        </authorList>
    </citation>
    <scope>NUCLEOTIDE SEQUENCE</scope>
    <source>
        <strain evidence="4">CCMP644</strain>
    </source>
</reference>
<dbReference type="PROSITE" id="PS51352">
    <property type="entry name" value="THIOREDOXIN_2"/>
    <property type="match status" value="1"/>
</dbReference>
<evidence type="ECO:0000313" key="4">
    <source>
        <dbReference type="EMBL" id="CAD8950002.1"/>
    </source>
</evidence>
<dbReference type="EMBL" id="HBFX01007503">
    <property type="protein sequence ID" value="CAD8950002.1"/>
    <property type="molecule type" value="Transcribed_RNA"/>
</dbReference>
<dbReference type="PRINTS" id="PR00421">
    <property type="entry name" value="THIOREDOXIN"/>
</dbReference>
<keyword evidence="1" id="KW-1015">Disulfide bond</keyword>